<accession>A0A4V3UPQ6</accession>
<feature type="transmembrane region" description="Helical" evidence="8">
    <location>
        <begin position="395"/>
        <end position="414"/>
    </location>
</feature>
<protein>
    <recommendedName>
        <fullName evidence="11">Urea active transporter</fullName>
    </recommendedName>
</protein>
<keyword evidence="10" id="KW-1185">Reference proteome</keyword>
<dbReference type="GO" id="GO:0015204">
    <property type="term" value="F:urea transmembrane transporter activity"/>
    <property type="evidence" value="ECO:0007669"/>
    <property type="project" value="InterPro"/>
</dbReference>
<proteinExistence type="inferred from homology"/>
<keyword evidence="3 8" id="KW-0812">Transmembrane</keyword>
<evidence type="ECO:0000256" key="4">
    <source>
        <dbReference type="ARBA" id="ARBA00022989"/>
    </source>
</evidence>
<dbReference type="GO" id="GO:0005886">
    <property type="term" value="C:plasma membrane"/>
    <property type="evidence" value="ECO:0007669"/>
    <property type="project" value="TreeGrafter"/>
</dbReference>
<feature type="transmembrane region" description="Helical" evidence="8">
    <location>
        <begin position="191"/>
        <end position="210"/>
    </location>
</feature>
<comment type="similarity">
    <text evidence="2 6">Belongs to the sodium:solute symporter (SSF) (TC 2.A.21) family.</text>
</comment>
<sequence>MSQITSSGVTLISQGTGYGLLIGLGILFCGVILIAVKIQKAYLDEDSGKSEMFMVANRTVGTGLTASAVFSSWMWINETVFSAVNCYRFGLAAPMIALMAVLGVLAKLRVPYAHTSLEIIRMRYGKIAHVVFLVLNLFCNIFGCASMILTGSQLIHGIAGIHFVAATVLIPLGVVLYTAVGGLKATFLTDYLHTAIALILIIYFTMAILTHEAIGGLYGLYDKVTAISDENYIPGNYKGSLLTMKSHDAIIWGLILKFGNLALVVMDTAFWQKSFATEVKATVPGYNLAAIAIFGVPWGLGTVIGLAARVLHDTPLFPTYPGEFTQQEVLTGFVMPYTIQAIIGEKGVVAFFVLLFMALTSTVSSSMIAVSSILSFDVYKTYINPTASDKRIIRVSHLSVVFHGVFITAFSIILNYGGANMTWIGYFRPILTSSGIIPLIFTLTWAGQTRLAATWAPILGFISGLTIWLATAKSMYGTINLATTMKEAPCLFDWRQFLRIELVETPDSDDTISSTATDQNIPEKQPVTSSSSSTTDTIHQSDSNSNNTEVNNLDDLRHPFDGDTLNQLRRWYRIAWLMWAVLVLLTFVVWPMPLYRDYIFNKPFFAGWTIVAIVWQFLAFVSVVVYPIYDGRYEIWTAAKGVTKTIRLKGLIAAGFVRT</sequence>
<evidence type="ECO:0000256" key="5">
    <source>
        <dbReference type="ARBA" id="ARBA00023136"/>
    </source>
</evidence>
<dbReference type="EMBL" id="SOSA01000161">
    <property type="protein sequence ID" value="THC95364.1"/>
    <property type="molecule type" value="Genomic_DNA"/>
</dbReference>
<comment type="caution">
    <text evidence="9">The sequence shown here is derived from an EMBL/GenBank/DDBJ whole genome shotgun (WGS) entry which is preliminary data.</text>
</comment>
<feature type="transmembrane region" description="Helical" evidence="8">
    <location>
        <begin position="59"/>
        <end position="76"/>
    </location>
</feature>
<evidence type="ECO:0000313" key="9">
    <source>
        <dbReference type="EMBL" id="THC95364.1"/>
    </source>
</evidence>
<keyword evidence="4 8" id="KW-1133">Transmembrane helix</keyword>
<dbReference type="STRING" id="1220188.A0A4V3UPQ6"/>
<dbReference type="PROSITE" id="PS50283">
    <property type="entry name" value="NA_SOLUT_SYMP_3"/>
    <property type="match status" value="1"/>
</dbReference>
<dbReference type="Gene3D" id="1.20.1730.10">
    <property type="entry name" value="Sodium/glucose cotransporter"/>
    <property type="match status" value="1"/>
</dbReference>
<feature type="transmembrane region" description="Helical" evidence="8">
    <location>
        <begin position="155"/>
        <end position="179"/>
    </location>
</feature>
<evidence type="ECO:0000256" key="1">
    <source>
        <dbReference type="ARBA" id="ARBA00004141"/>
    </source>
</evidence>
<dbReference type="Pfam" id="PF00474">
    <property type="entry name" value="SSF"/>
    <property type="match status" value="1"/>
</dbReference>
<feature type="transmembrane region" description="Helical" evidence="8">
    <location>
        <begin position="20"/>
        <end position="38"/>
    </location>
</feature>
<organism evidence="9 10">
    <name type="scientific">Aspergillus tanneri</name>
    <dbReference type="NCBI Taxonomy" id="1220188"/>
    <lineage>
        <taxon>Eukaryota</taxon>
        <taxon>Fungi</taxon>
        <taxon>Dikarya</taxon>
        <taxon>Ascomycota</taxon>
        <taxon>Pezizomycotina</taxon>
        <taxon>Eurotiomycetes</taxon>
        <taxon>Eurotiomycetidae</taxon>
        <taxon>Eurotiales</taxon>
        <taxon>Aspergillaceae</taxon>
        <taxon>Aspergillus</taxon>
        <taxon>Aspergillus subgen. Circumdati</taxon>
    </lineage>
</organism>
<dbReference type="PANTHER" id="PTHR46154:SF3">
    <property type="entry name" value="DUR32P"/>
    <property type="match status" value="1"/>
</dbReference>
<feature type="transmembrane region" description="Helical" evidence="8">
    <location>
        <begin position="574"/>
        <end position="593"/>
    </location>
</feature>
<feature type="transmembrane region" description="Helical" evidence="8">
    <location>
        <begin position="426"/>
        <end position="446"/>
    </location>
</feature>
<evidence type="ECO:0000256" key="7">
    <source>
        <dbReference type="SAM" id="MobiDB-lite"/>
    </source>
</evidence>
<name>A0A4V3UPQ6_9EURO</name>
<feature type="transmembrane region" description="Helical" evidence="8">
    <location>
        <begin position="249"/>
        <end position="271"/>
    </location>
</feature>
<keyword evidence="5 8" id="KW-0472">Membrane</keyword>
<feature type="region of interest" description="Disordered" evidence="7">
    <location>
        <begin position="508"/>
        <end position="550"/>
    </location>
</feature>
<evidence type="ECO:0000256" key="3">
    <source>
        <dbReference type="ARBA" id="ARBA00022692"/>
    </source>
</evidence>
<reference evidence="9 10" key="1">
    <citation type="submission" date="2019-03" db="EMBL/GenBank/DDBJ databases">
        <title>The genome sequence of a newly discovered highly antifungal drug resistant Aspergillus species, Aspergillus tanneri NIH 1004.</title>
        <authorList>
            <person name="Mounaud S."/>
            <person name="Singh I."/>
            <person name="Joardar V."/>
            <person name="Pakala S."/>
            <person name="Pakala S."/>
            <person name="Venepally P."/>
            <person name="Hoover J."/>
            <person name="Nierman W."/>
            <person name="Chung J."/>
            <person name="Losada L."/>
        </authorList>
    </citation>
    <scope>NUCLEOTIDE SEQUENCE [LARGE SCALE GENOMIC DNA]</scope>
    <source>
        <strain evidence="9 10">NIH1004</strain>
    </source>
</reference>
<feature type="transmembrane region" description="Helical" evidence="8">
    <location>
        <begin position="605"/>
        <end position="629"/>
    </location>
</feature>
<evidence type="ECO:0000256" key="2">
    <source>
        <dbReference type="ARBA" id="ARBA00006434"/>
    </source>
</evidence>
<dbReference type="InterPro" id="IPR031155">
    <property type="entry name" value="DUR"/>
</dbReference>
<dbReference type="CDD" id="cd11476">
    <property type="entry name" value="SLC5sbd_DUR3"/>
    <property type="match status" value="1"/>
</dbReference>
<dbReference type="InterPro" id="IPR038377">
    <property type="entry name" value="Na/Glc_symporter_sf"/>
</dbReference>
<gene>
    <name evidence="9" type="ORF">EYZ11_005178</name>
</gene>
<feature type="transmembrane region" description="Helical" evidence="8">
    <location>
        <begin position="88"/>
        <end position="106"/>
    </location>
</feature>
<evidence type="ECO:0000256" key="6">
    <source>
        <dbReference type="RuleBase" id="RU362091"/>
    </source>
</evidence>
<comment type="subcellular location">
    <subcellularLocation>
        <location evidence="1">Membrane</location>
        <topology evidence="1">Multi-pass membrane protein</topology>
    </subcellularLocation>
</comment>
<dbReference type="AlphaFoldDB" id="A0A4V3UPQ6"/>
<feature type="transmembrane region" description="Helical" evidence="8">
    <location>
        <begin position="452"/>
        <end position="471"/>
    </location>
</feature>
<dbReference type="PANTHER" id="PTHR46154">
    <property type="match status" value="1"/>
</dbReference>
<evidence type="ECO:0000256" key="8">
    <source>
        <dbReference type="SAM" id="Phobius"/>
    </source>
</evidence>
<dbReference type="VEuPathDB" id="FungiDB:EYZ11_005178"/>
<feature type="transmembrane region" description="Helical" evidence="8">
    <location>
        <begin position="350"/>
        <end position="375"/>
    </location>
</feature>
<dbReference type="InterPro" id="IPR001734">
    <property type="entry name" value="Na/solute_symporter"/>
</dbReference>
<feature type="transmembrane region" description="Helical" evidence="8">
    <location>
        <begin position="283"/>
        <end position="304"/>
    </location>
</feature>
<feature type="transmembrane region" description="Helical" evidence="8">
    <location>
        <begin position="324"/>
        <end position="343"/>
    </location>
</feature>
<dbReference type="Proteomes" id="UP000308092">
    <property type="component" value="Unassembled WGS sequence"/>
</dbReference>
<evidence type="ECO:0000313" key="10">
    <source>
        <dbReference type="Proteomes" id="UP000308092"/>
    </source>
</evidence>
<feature type="transmembrane region" description="Helical" evidence="8">
    <location>
        <begin position="127"/>
        <end position="149"/>
    </location>
</feature>
<evidence type="ECO:0008006" key="11">
    <source>
        <dbReference type="Google" id="ProtNLM"/>
    </source>
</evidence>
<feature type="compositionally biased region" description="Low complexity" evidence="7">
    <location>
        <begin position="528"/>
        <end position="543"/>
    </location>
</feature>